<dbReference type="SMART" id="SM00382">
    <property type="entry name" value="AAA"/>
    <property type="match status" value="1"/>
</dbReference>
<gene>
    <name evidence="2" type="ORF">KME28_14540</name>
</gene>
<reference evidence="2" key="2">
    <citation type="journal article" date="2022" name="Microbiol. Resour. Announc.">
        <title>Metagenome Sequencing to Explore Phylogenomics of Terrestrial Cyanobacteria.</title>
        <authorList>
            <person name="Ward R.D."/>
            <person name="Stajich J.E."/>
            <person name="Johansen J.R."/>
            <person name="Huntemann M."/>
            <person name="Clum A."/>
            <person name="Foster B."/>
            <person name="Foster B."/>
            <person name="Roux S."/>
            <person name="Palaniappan K."/>
            <person name="Varghese N."/>
            <person name="Mukherjee S."/>
            <person name="Reddy T.B.K."/>
            <person name="Daum C."/>
            <person name="Copeland A."/>
            <person name="Chen I.A."/>
            <person name="Ivanova N.N."/>
            <person name="Kyrpides N.C."/>
            <person name="Shapiro N."/>
            <person name="Eloe-Fadrosh E.A."/>
            <person name="Pietrasiak N."/>
        </authorList>
    </citation>
    <scope>NUCLEOTIDE SEQUENCE</scope>
    <source>
        <strain evidence="2">HA4357-MV3</strain>
    </source>
</reference>
<dbReference type="InterPro" id="IPR003959">
    <property type="entry name" value="ATPase_AAA_core"/>
</dbReference>
<accession>A0A9E3H8U3</accession>
<dbReference type="PANTHER" id="PTHR23077">
    <property type="entry name" value="AAA-FAMILY ATPASE"/>
    <property type="match status" value="1"/>
</dbReference>
<dbReference type="InterPro" id="IPR003593">
    <property type="entry name" value="AAA+_ATPase"/>
</dbReference>
<evidence type="ECO:0000313" key="3">
    <source>
        <dbReference type="Proteomes" id="UP000813215"/>
    </source>
</evidence>
<dbReference type="EMBL" id="JAHHHW010000095">
    <property type="protein sequence ID" value="MBW4432903.1"/>
    <property type="molecule type" value="Genomic_DNA"/>
</dbReference>
<dbReference type="AlphaFoldDB" id="A0A9E3H8U3"/>
<reference evidence="2" key="1">
    <citation type="submission" date="2021-05" db="EMBL/GenBank/DDBJ databases">
        <authorList>
            <person name="Pietrasiak N."/>
            <person name="Ward R."/>
            <person name="Stajich J.E."/>
            <person name="Kurbessoian T."/>
        </authorList>
    </citation>
    <scope>NUCLEOTIDE SEQUENCE</scope>
    <source>
        <strain evidence="2">HA4357-MV3</strain>
    </source>
</reference>
<dbReference type="CDD" id="cd19481">
    <property type="entry name" value="RecA-like_protease"/>
    <property type="match status" value="1"/>
</dbReference>
<proteinExistence type="predicted"/>
<evidence type="ECO:0000313" key="2">
    <source>
        <dbReference type="EMBL" id="MBW4432903.1"/>
    </source>
</evidence>
<dbReference type="InterPro" id="IPR050168">
    <property type="entry name" value="AAA_ATPase_domain"/>
</dbReference>
<dbReference type="Pfam" id="PF00004">
    <property type="entry name" value="AAA"/>
    <property type="match status" value="1"/>
</dbReference>
<dbReference type="GO" id="GO:0042254">
    <property type="term" value="P:ribosome biogenesis"/>
    <property type="evidence" value="ECO:0007669"/>
    <property type="project" value="TreeGrafter"/>
</dbReference>
<dbReference type="Gene3D" id="3.40.50.300">
    <property type="entry name" value="P-loop containing nucleotide triphosphate hydrolases"/>
    <property type="match status" value="1"/>
</dbReference>
<dbReference type="InterPro" id="IPR027417">
    <property type="entry name" value="P-loop_NTPase"/>
</dbReference>
<dbReference type="GO" id="GO:1990275">
    <property type="term" value="F:preribosome binding"/>
    <property type="evidence" value="ECO:0007669"/>
    <property type="project" value="TreeGrafter"/>
</dbReference>
<keyword evidence="2" id="KW-0547">Nucleotide-binding</keyword>
<comment type="caution">
    <text evidence="2">The sequence shown here is derived from an EMBL/GenBank/DDBJ whole genome shotgun (WGS) entry which is preliminary data.</text>
</comment>
<dbReference type="GO" id="GO:0016887">
    <property type="term" value="F:ATP hydrolysis activity"/>
    <property type="evidence" value="ECO:0007669"/>
    <property type="project" value="InterPro"/>
</dbReference>
<dbReference type="PANTHER" id="PTHR23077:SF132">
    <property type="entry name" value="ATP-DEPENDENT ZN PROTEASE"/>
    <property type="match status" value="1"/>
</dbReference>
<sequence length="415" mass="47217">MNIQQLISEALKLPNNAIAYHVSQELAALYPRKVILEGSDSSFDIERYADANFCTIEYDPSIHNQIISGWNGMDNAICNYTENACFEVTWQGNKLEVILLSWQQGFCKVRYYWILAKTLELAEDFFASVCECNSEIQSEILVFEDGFWSKDSDLFESIQNASFDNLILSGTLKQEIQNDLTHFLAARETYEAYSVPWKRGILLIGSPGNGKTHTVKALINQMQVPCLYVKSLKSQYDNPHHNIQQVFKRARQSAPCILVLEDLDSLVEGENRSFFLNEIDGFAANTGIVILASTNHPEKIDSAILDRPSRFDRKYYFELPGLTERIAYINLWNEKFNSAMRLSDTSMNQIAEITEGFSFAYLKELFLSAMMQWITEMKIGGMEQSIISQVAALREQMESANNSAKSEESHETPTV</sequence>
<organism evidence="2 3">
    <name type="scientific">Pelatocladus maniniholoensis HA4357-MV3</name>
    <dbReference type="NCBI Taxonomy" id="1117104"/>
    <lineage>
        <taxon>Bacteria</taxon>
        <taxon>Bacillati</taxon>
        <taxon>Cyanobacteriota</taxon>
        <taxon>Cyanophyceae</taxon>
        <taxon>Nostocales</taxon>
        <taxon>Nostocaceae</taxon>
        <taxon>Pelatocladus</taxon>
    </lineage>
</organism>
<dbReference type="SUPFAM" id="SSF52540">
    <property type="entry name" value="P-loop containing nucleoside triphosphate hydrolases"/>
    <property type="match status" value="1"/>
</dbReference>
<dbReference type="Proteomes" id="UP000813215">
    <property type="component" value="Unassembled WGS sequence"/>
</dbReference>
<dbReference type="GO" id="GO:0005524">
    <property type="term" value="F:ATP binding"/>
    <property type="evidence" value="ECO:0007669"/>
    <property type="project" value="UniProtKB-KW"/>
</dbReference>
<keyword evidence="2" id="KW-0067">ATP-binding</keyword>
<evidence type="ECO:0000259" key="1">
    <source>
        <dbReference type="SMART" id="SM00382"/>
    </source>
</evidence>
<name>A0A9E3H8U3_9NOST</name>
<dbReference type="GO" id="GO:0003723">
    <property type="term" value="F:RNA binding"/>
    <property type="evidence" value="ECO:0007669"/>
    <property type="project" value="TreeGrafter"/>
</dbReference>
<feature type="domain" description="AAA+ ATPase" evidence="1">
    <location>
        <begin position="197"/>
        <end position="321"/>
    </location>
</feature>
<protein>
    <submittedName>
        <fullName evidence="2">ATP-binding protein</fullName>
    </submittedName>
</protein>
<dbReference type="Gene3D" id="1.10.8.60">
    <property type="match status" value="1"/>
</dbReference>